<name>A0AAD7K5C8_9AGAR</name>
<evidence type="ECO:0008006" key="4">
    <source>
        <dbReference type="Google" id="ProtNLM"/>
    </source>
</evidence>
<sequence length="388" mass="44587">MDASESGAFGLRYIHVQIHGLQIDLRLVDLGAEIAALQRQLEQLTEERQSLIRLRAQNNAVFSPLRRIPPEVLAEIFTWTLPLARNSSLRRRFFSHDSPWLLTHISRLWRAVAISTPSLWSLLTISYQRGMDPAGLYPLPMLETQISRAQKLKIHFYGEETTDPEPQLEVFRYLALHSSRWEELVVLLTSSLLPVLNAIHLPLLRRLFIEWSGEISQADVDSLHCFEQAPTLVDVTTINEFRWVSLRLPVHQLTHYRVDGAGEFPGSVLVLGANLVEVHIHVTDNSEPWLADVDERIHLPCLRRLYVYDTEILDFLVAPTLEEISLWSDMEQEIQSRVRPFVERSACTLRRLCLVGYVDAVTITNILNDTTSVVELAIDFEYTHDVWT</sequence>
<evidence type="ECO:0000313" key="3">
    <source>
        <dbReference type="Proteomes" id="UP001215598"/>
    </source>
</evidence>
<gene>
    <name evidence="2" type="ORF">B0H16DRAFT_1879177</name>
</gene>
<feature type="coiled-coil region" evidence="1">
    <location>
        <begin position="27"/>
        <end position="57"/>
    </location>
</feature>
<dbReference type="AlphaFoldDB" id="A0AAD7K5C8"/>
<evidence type="ECO:0000256" key="1">
    <source>
        <dbReference type="SAM" id="Coils"/>
    </source>
</evidence>
<proteinExistence type="predicted"/>
<accession>A0AAD7K5C8</accession>
<evidence type="ECO:0000313" key="2">
    <source>
        <dbReference type="EMBL" id="KAJ7777004.1"/>
    </source>
</evidence>
<keyword evidence="1" id="KW-0175">Coiled coil</keyword>
<dbReference type="Proteomes" id="UP001215598">
    <property type="component" value="Unassembled WGS sequence"/>
</dbReference>
<protein>
    <recommendedName>
        <fullName evidence="4">F-box domain-containing protein</fullName>
    </recommendedName>
</protein>
<reference evidence="2" key="1">
    <citation type="submission" date="2023-03" db="EMBL/GenBank/DDBJ databases">
        <title>Massive genome expansion in bonnet fungi (Mycena s.s.) driven by repeated elements and novel gene families across ecological guilds.</title>
        <authorList>
            <consortium name="Lawrence Berkeley National Laboratory"/>
            <person name="Harder C.B."/>
            <person name="Miyauchi S."/>
            <person name="Viragh M."/>
            <person name="Kuo A."/>
            <person name="Thoen E."/>
            <person name="Andreopoulos B."/>
            <person name="Lu D."/>
            <person name="Skrede I."/>
            <person name="Drula E."/>
            <person name="Henrissat B."/>
            <person name="Morin E."/>
            <person name="Kohler A."/>
            <person name="Barry K."/>
            <person name="LaButti K."/>
            <person name="Morin E."/>
            <person name="Salamov A."/>
            <person name="Lipzen A."/>
            <person name="Mereny Z."/>
            <person name="Hegedus B."/>
            <person name="Baldrian P."/>
            <person name="Stursova M."/>
            <person name="Weitz H."/>
            <person name="Taylor A."/>
            <person name="Grigoriev I.V."/>
            <person name="Nagy L.G."/>
            <person name="Martin F."/>
            <person name="Kauserud H."/>
        </authorList>
    </citation>
    <scope>NUCLEOTIDE SEQUENCE</scope>
    <source>
        <strain evidence="2">CBHHK182m</strain>
    </source>
</reference>
<keyword evidence="3" id="KW-1185">Reference proteome</keyword>
<comment type="caution">
    <text evidence="2">The sequence shown here is derived from an EMBL/GenBank/DDBJ whole genome shotgun (WGS) entry which is preliminary data.</text>
</comment>
<organism evidence="2 3">
    <name type="scientific">Mycena metata</name>
    <dbReference type="NCBI Taxonomy" id="1033252"/>
    <lineage>
        <taxon>Eukaryota</taxon>
        <taxon>Fungi</taxon>
        <taxon>Dikarya</taxon>
        <taxon>Basidiomycota</taxon>
        <taxon>Agaricomycotina</taxon>
        <taxon>Agaricomycetes</taxon>
        <taxon>Agaricomycetidae</taxon>
        <taxon>Agaricales</taxon>
        <taxon>Marasmiineae</taxon>
        <taxon>Mycenaceae</taxon>
        <taxon>Mycena</taxon>
    </lineage>
</organism>
<dbReference type="EMBL" id="JARKIB010000008">
    <property type="protein sequence ID" value="KAJ7777004.1"/>
    <property type="molecule type" value="Genomic_DNA"/>
</dbReference>